<keyword evidence="5" id="KW-1185">Reference proteome</keyword>
<dbReference type="PANTHER" id="PTHR21363">
    <property type="entry name" value="PREPHENATE DEHYDROGENASE"/>
    <property type="match status" value="1"/>
</dbReference>
<dbReference type="InterPro" id="IPR036291">
    <property type="entry name" value="NAD(P)-bd_dom_sf"/>
</dbReference>
<gene>
    <name evidence="4" type="primary">tyrA</name>
    <name evidence="4" type="ORF">KIM372_11040</name>
</gene>
<dbReference type="PANTHER" id="PTHR21363:SF0">
    <property type="entry name" value="PREPHENATE DEHYDROGENASE [NADP(+)]"/>
    <property type="match status" value="1"/>
</dbReference>
<dbReference type="Gene3D" id="3.40.50.720">
    <property type="entry name" value="NAD(P)-binding Rossmann-like Domain"/>
    <property type="match status" value="1"/>
</dbReference>
<dbReference type="Gene3D" id="1.10.3660.10">
    <property type="entry name" value="6-phosphogluconate dehydrogenase C-terminal like domain"/>
    <property type="match status" value="1"/>
</dbReference>
<evidence type="ECO:0000256" key="2">
    <source>
        <dbReference type="ARBA" id="ARBA00023002"/>
    </source>
</evidence>
<sequence length="374" mass="39736">MVDPLDQMHPLPGMAASPILTSAHKIAIAGLGLIGGSLARRLVQRGRFVVAWNHTDKPYEAAQAAGIHTVDSLEELALGKPDVLVLATPLKAMPDMLSRLAPVLPKVTTLTDVGSVKGQVRAQATQAGLAGQYVGAHPMTGSEFSGYAASDPDLFEDALWALCVDEQTDMSRFLTVADMVTQGVGDRFICLDDATHDRSAALISHMPHVVATALAGMLSASPERQVAAALAAGSWRDMTRVALTDPQRTEAMVLEDAANVASDLRQLSSTLSQVAGHLEEVSLVNSTAQASPSAEIPPGKALGQLREFFAAAQPFRNYKAAQQSQVPRQQAAVVNLQLSDEGWRDELKASALQGQQVVRFLTTHQAQVSPALSW</sequence>
<dbReference type="InterPro" id="IPR050812">
    <property type="entry name" value="Preph/Arog_dehydrog"/>
</dbReference>
<keyword evidence="2" id="KW-0560">Oxidoreductase</keyword>
<dbReference type="InterPro" id="IPR008927">
    <property type="entry name" value="6-PGluconate_DH-like_C_sf"/>
</dbReference>
<name>A0ABM8B8M9_9BIFI</name>
<evidence type="ECO:0000313" key="4">
    <source>
        <dbReference type="EMBL" id="BDR53197.1"/>
    </source>
</evidence>
<dbReference type="EMBL" id="AP026798">
    <property type="protein sequence ID" value="BDR53197.1"/>
    <property type="molecule type" value="Genomic_DNA"/>
</dbReference>
<reference evidence="4 5" key="1">
    <citation type="journal article" date="2023" name="Microbiol. Spectr.">
        <title>Symbiosis of Carpenter Bees with Uncharacterized Lactic Acid Bacteria Showing NAD Auxotrophy.</title>
        <authorList>
            <person name="Kawasaki S."/>
            <person name="Ozawa K."/>
            <person name="Mori T."/>
            <person name="Yamamoto A."/>
            <person name="Ito M."/>
            <person name="Ohkuma M."/>
            <person name="Sakamoto M."/>
            <person name="Matsutani M."/>
        </authorList>
    </citation>
    <scope>NUCLEOTIDE SEQUENCE [LARGE SCALE GENOMIC DNA]</scope>
    <source>
        <strain evidence="4 5">Kim37-2</strain>
    </source>
</reference>
<evidence type="ECO:0000259" key="3">
    <source>
        <dbReference type="PROSITE" id="PS51176"/>
    </source>
</evidence>
<accession>A0ABM8B8M9</accession>
<dbReference type="Pfam" id="PF02153">
    <property type="entry name" value="PDH_N"/>
    <property type="match status" value="1"/>
</dbReference>
<dbReference type="PROSITE" id="PS51176">
    <property type="entry name" value="PDH_ADH"/>
    <property type="match status" value="1"/>
</dbReference>
<feature type="domain" description="Prephenate/arogenate dehydrogenase" evidence="3">
    <location>
        <begin position="24"/>
        <end position="308"/>
    </location>
</feature>
<proteinExistence type="inferred from homology"/>
<comment type="similarity">
    <text evidence="1">Belongs to the prephenate/arogenate dehydrogenase family.</text>
</comment>
<evidence type="ECO:0000313" key="5">
    <source>
        <dbReference type="Proteomes" id="UP001321766"/>
    </source>
</evidence>
<dbReference type="InterPro" id="IPR046825">
    <property type="entry name" value="PDH_C"/>
</dbReference>
<organism evidence="4 5">
    <name type="scientific">Bombiscardovia nodaiensis</name>
    <dbReference type="NCBI Taxonomy" id="2932181"/>
    <lineage>
        <taxon>Bacteria</taxon>
        <taxon>Bacillati</taxon>
        <taxon>Actinomycetota</taxon>
        <taxon>Actinomycetes</taxon>
        <taxon>Bifidobacteriales</taxon>
        <taxon>Bifidobacteriaceae</taxon>
        <taxon>Bombiscardovia</taxon>
    </lineage>
</organism>
<dbReference type="Pfam" id="PF20463">
    <property type="entry name" value="PDH_C"/>
    <property type="match status" value="1"/>
</dbReference>
<dbReference type="InterPro" id="IPR046826">
    <property type="entry name" value="PDH_N"/>
</dbReference>
<dbReference type="SUPFAM" id="SSF51735">
    <property type="entry name" value="NAD(P)-binding Rossmann-fold domains"/>
    <property type="match status" value="1"/>
</dbReference>
<dbReference type="SUPFAM" id="SSF48179">
    <property type="entry name" value="6-phosphogluconate dehydrogenase C-terminal domain-like"/>
    <property type="match status" value="1"/>
</dbReference>
<evidence type="ECO:0000256" key="1">
    <source>
        <dbReference type="ARBA" id="ARBA00007964"/>
    </source>
</evidence>
<protein>
    <submittedName>
        <fullName evidence="4">Prephenate dehydrogenase</fullName>
    </submittedName>
</protein>
<dbReference type="Proteomes" id="UP001321766">
    <property type="component" value="Chromosome"/>
</dbReference>
<dbReference type="InterPro" id="IPR003099">
    <property type="entry name" value="Prephen_DH"/>
</dbReference>